<feature type="region of interest" description="Disordered" evidence="1">
    <location>
        <begin position="255"/>
        <end position="322"/>
    </location>
</feature>
<dbReference type="STRING" id="559298.A0A179UD33"/>
<feature type="transmembrane region" description="Helical" evidence="2">
    <location>
        <begin position="42"/>
        <end position="63"/>
    </location>
</feature>
<gene>
    <name evidence="3" type="ORF">BDBG_00972</name>
</gene>
<dbReference type="OrthoDB" id="8062037at2759"/>
<dbReference type="RefSeq" id="XP_002628064.1">
    <property type="nucleotide sequence ID" value="XM_002628018.2"/>
</dbReference>
<reference evidence="4" key="1">
    <citation type="journal article" date="2015" name="PLoS Genet.">
        <title>The dynamic genome and transcriptome of the human fungal pathogen Blastomyces and close relative Emmonsia.</title>
        <authorList>
            <person name="Munoz J.F."/>
            <person name="Gauthier G.M."/>
            <person name="Desjardins C.A."/>
            <person name="Gallo J.E."/>
            <person name="Holder J."/>
            <person name="Sullivan T.D."/>
            <person name="Marty A.J."/>
            <person name="Carmen J.C."/>
            <person name="Chen Z."/>
            <person name="Ding L."/>
            <person name="Gujja S."/>
            <person name="Magrini V."/>
            <person name="Misas E."/>
            <person name="Mitreva M."/>
            <person name="Priest M."/>
            <person name="Saif S."/>
            <person name="Whiston E.A."/>
            <person name="Young S."/>
            <person name="Zeng Q."/>
            <person name="Goldman W.E."/>
            <person name="Mardis E.R."/>
            <person name="Taylor J.W."/>
            <person name="McEwen J.G."/>
            <person name="Clay O.K."/>
            <person name="Klein B.S."/>
            <person name="Cuomo C.A."/>
        </authorList>
    </citation>
    <scope>NUCLEOTIDE SEQUENCE [LARGE SCALE GENOMIC DNA]</scope>
    <source>
        <strain evidence="4">SLH14081</strain>
    </source>
</reference>
<dbReference type="Proteomes" id="UP000002038">
    <property type="component" value="Unassembled WGS sequence"/>
</dbReference>
<feature type="compositionally biased region" description="Polar residues" evidence="1">
    <location>
        <begin position="276"/>
        <end position="322"/>
    </location>
</feature>
<protein>
    <submittedName>
        <fullName evidence="3">Uncharacterized protein</fullName>
    </submittedName>
</protein>
<dbReference type="AlphaFoldDB" id="A0A179UD33"/>
<dbReference type="GeneID" id="8507075"/>
<keyword evidence="2" id="KW-0812">Transmembrane</keyword>
<organism evidence="3 4">
    <name type="scientific">Blastomyces gilchristii (strain SLH14081)</name>
    <name type="common">Blastomyces dermatitidis</name>
    <dbReference type="NCBI Taxonomy" id="559298"/>
    <lineage>
        <taxon>Eukaryota</taxon>
        <taxon>Fungi</taxon>
        <taxon>Dikarya</taxon>
        <taxon>Ascomycota</taxon>
        <taxon>Pezizomycotina</taxon>
        <taxon>Eurotiomycetes</taxon>
        <taxon>Eurotiomycetidae</taxon>
        <taxon>Onygenales</taxon>
        <taxon>Ajellomycetaceae</taxon>
        <taxon>Blastomyces</taxon>
    </lineage>
</organism>
<name>A0A179UD33_BLAGS</name>
<accession>A0A179UD33</accession>
<dbReference type="VEuPathDB" id="FungiDB:BDBG_00972"/>
<dbReference type="EMBL" id="GG657449">
    <property type="protein sequence ID" value="OAT04422.1"/>
    <property type="molecule type" value="Genomic_DNA"/>
</dbReference>
<dbReference type="KEGG" id="bgh:BDBG_00972"/>
<evidence type="ECO:0000313" key="3">
    <source>
        <dbReference type="EMBL" id="OAT04422.1"/>
    </source>
</evidence>
<proteinExistence type="predicted"/>
<keyword evidence="2" id="KW-1133">Transmembrane helix</keyword>
<evidence type="ECO:0000256" key="1">
    <source>
        <dbReference type="SAM" id="MobiDB-lite"/>
    </source>
</evidence>
<keyword evidence="4" id="KW-1185">Reference proteome</keyword>
<keyword evidence="2" id="KW-0472">Membrane</keyword>
<evidence type="ECO:0000313" key="4">
    <source>
        <dbReference type="Proteomes" id="UP000002038"/>
    </source>
</evidence>
<evidence type="ECO:0000256" key="2">
    <source>
        <dbReference type="SAM" id="Phobius"/>
    </source>
</evidence>
<sequence length="421" mass="47212">MFRNFRRATPACHLLVPRSTQRSFSRYDGLVKVQRVRFKRPWLRRGISTILTAVVATQVYFALIGPSLDRLEDVDETISKDTALQAKIRAEKERQRDEDAVSFIPIGLPYSVPGGPYTEDDPEWKTFRSFGIETAQFKKLREELLVQATAIVNRKPALPAIVHVTGSPLKPVHRTTIKPSFPVVKPSTYVQPGFELRDDEIFWTTRPIPTNRGDWIRSVFEPWPLVIASWAAGEYLVTVKLAKLRKLLGFEPTDLVGENTANNQDSRPRAGPSGPPNVSQSPQNYPLIPNTTPGEIPRQGTSNDFQPQKPSSALRNQPSLLGESTSDIRDAMKIFTLFLLLTRQKNTNKTPQKGAFKLNGVARFRGPKGGCEAHIVGIYEPATKNWYAIEVEILHTFSYKSNAANRLPPRKAVLESKASDS</sequence>